<sequence>MTKTSFGPGSVAQLIVSSAIDNEYDKKFDFPYNLQCPLLPPTPDASLRAFIYYPRKLSGWRQMQPLDERSSASLLQ</sequence>
<evidence type="ECO:0000313" key="2">
    <source>
        <dbReference type="Proteomes" id="UP001432216"/>
    </source>
</evidence>
<name>A0ABZ2AZZ8_9TREE</name>
<evidence type="ECO:0000313" key="1">
    <source>
        <dbReference type="EMBL" id="WVO24110.1"/>
    </source>
</evidence>
<dbReference type="GeneID" id="89992244"/>
<dbReference type="EMBL" id="CP143815">
    <property type="protein sequence ID" value="WVO24110.1"/>
    <property type="molecule type" value="Genomic_DNA"/>
</dbReference>
<dbReference type="RefSeq" id="XP_064723349.1">
    <property type="nucleotide sequence ID" value="XM_064867277.1"/>
</dbReference>
<gene>
    <name evidence="1" type="ORF">IAS62_005474</name>
</gene>
<dbReference type="Proteomes" id="UP001432216">
    <property type="component" value="Chromosome 10"/>
</dbReference>
<keyword evidence="2" id="KW-1185">Reference proteome</keyword>
<protein>
    <submittedName>
        <fullName evidence="1">Uncharacterized protein</fullName>
    </submittedName>
</protein>
<accession>A0ABZ2AZZ8</accession>
<reference evidence="1 2" key="1">
    <citation type="submission" date="2024-01" db="EMBL/GenBank/DDBJ databases">
        <title>Comparative genomics of Cryptococcus and Kwoniella reveals pathogenesis evolution and contrasting modes of karyotype evolution via chromosome fusion or intercentromeric recombination.</title>
        <authorList>
            <person name="Coelho M.A."/>
            <person name="David-Palma M."/>
            <person name="Shea T."/>
            <person name="Bowers K."/>
            <person name="McGinley-Smith S."/>
            <person name="Mohammad A.W."/>
            <person name="Gnirke A."/>
            <person name="Yurkov A.M."/>
            <person name="Nowrousian M."/>
            <person name="Sun S."/>
            <person name="Cuomo C.A."/>
            <person name="Heitman J."/>
        </authorList>
    </citation>
    <scope>NUCLEOTIDE SEQUENCE [LARGE SCALE GENOMIC DNA]</scope>
    <source>
        <strain evidence="1 2">7685027</strain>
    </source>
</reference>
<proteinExistence type="predicted"/>
<organism evidence="1 2">
    <name type="scientific">Cryptococcus decagattii</name>
    <dbReference type="NCBI Taxonomy" id="1859122"/>
    <lineage>
        <taxon>Eukaryota</taxon>
        <taxon>Fungi</taxon>
        <taxon>Dikarya</taxon>
        <taxon>Basidiomycota</taxon>
        <taxon>Agaricomycotina</taxon>
        <taxon>Tremellomycetes</taxon>
        <taxon>Tremellales</taxon>
        <taxon>Cryptococcaceae</taxon>
        <taxon>Cryptococcus</taxon>
        <taxon>Cryptococcus gattii species complex</taxon>
    </lineage>
</organism>